<dbReference type="InterPro" id="IPR016024">
    <property type="entry name" value="ARM-type_fold"/>
</dbReference>
<dbReference type="GO" id="GO:0042393">
    <property type="term" value="F:histone binding"/>
    <property type="evidence" value="ECO:0007669"/>
    <property type="project" value="TreeGrafter"/>
</dbReference>
<name>A0A132NR18_GIAIN</name>
<evidence type="ECO:0000256" key="3">
    <source>
        <dbReference type="ARBA" id="ARBA00022776"/>
    </source>
</evidence>
<accession>A0A132NR18</accession>
<organism evidence="8 9">
    <name type="scientific">Giardia duodenalis assemblage B</name>
    <dbReference type="NCBI Taxonomy" id="1394984"/>
    <lineage>
        <taxon>Eukaryota</taxon>
        <taxon>Metamonada</taxon>
        <taxon>Diplomonadida</taxon>
        <taxon>Hexamitidae</taxon>
        <taxon>Giardiinae</taxon>
        <taxon>Giardia</taxon>
    </lineage>
</organism>
<dbReference type="PANTHER" id="PTHR14222:SF2">
    <property type="entry name" value="CONDENSIN COMPLEX SUBUNIT 1"/>
    <property type="match status" value="1"/>
</dbReference>
<comment type="caution">
    <text evidence="8">The sequence shown here is derived from an EMBL/GenBank/DDBJ whole genome shotgun (WGS) entry which is preliminary data.</text>
</comment>
<protein>
    <submittedName>
        <fullName evidence="8">Non-SMC mitotic condensation complex subunit 1</fullName>
    </submittedName>
</protein>
<evidence type="ECO:0000256" key="2">
    <source>
        <dbReference type="ARBA" id="ARBA00022618"/>
    </source>
</evidence>
<gene>
    <name evidence="8" type="ORF">QR46_3566</name>
</gene>
<dbReference type="GO" id="GO:0051301">
    <property type="term" value="P:cell division"/>
    <property type="evidence" value="ECO:0007669"/>
    <property type="project" value="UniProtKB-KW"/>
</dbReference>
<evidence type="ECO:0000313" key="8">
    <source>
        <dbReference type="EMBL" id="KWX12467.1"/>
    </source>
</evidence>
<comment type="subcellular location">
    <subcellularLocation>
        <location evidence="1">Nucleus</location>
    </subcellularLocation>
</comment>
<dbReference type="Proteomes" id="UP000070089">
    <property type="component" value="Unassembled WGS sequence"/>
</dbReference>
<dbReference type="GO" id="GO:0000796">
    <property type="term" value="C:condensin complex"/>
    <property type="evidence" value="ECO:0007669"/>
    <property type="project" value="TreeGrafter"/>
</dbReference>
<dbReference type="AlphaFoldDB" id="A0A132NR18"/>
<keyword evidence="5" id="KW-0131">Cell cycle</keyword>
<evidence type="ECO:0000313" key="9">
    <source>
        <dbReference type="Proteomes" id="UP000070089"/>
    </source>
</evidence>
<evidence type="ECO:0000256" key="5">
    <source>
        <dbReference type="ARBA" id="ARBA00023306"/>
    </source>
</evidence>
<dbReference type="SUPFAM" id="SSF48371">
    <property type="entry name" value="ARM repeat"/>
    <property type="match status" value="1"/>
</dbReference>
<dbReference type="GO" id="GO:0005634">
    <property type="term" value="C:nucleus"/>
    <property type="evidence" value="ECO:0007669"/>
    <property type="project" value="UniProtKB-SubCell"/>
</dbReference>
<feature type="domain" description="Condensin complex subunit 1 C-terminal" evidence="7">
    <location>
        <begin position="984"/>
        <end position="1083"/>
    </location>
</feature>
<dbReference type="OrthoDB" id="436262at2759"/>
<evidence type="ECO:0000256" key="4">
    <source>
        <dbReference type="ARBA" id="ARBA00023242"/>
    </source>
</evidence>
<feature type="region of interest" description="Disordered" evidence="6">
    <location>
        <begin position="1157"/>
        <end position="1193"/>
    </location>
</feature>
<feature type="compositionally biased region" description="Basic residues" evidence="6">
    <location>
        <begin position="1157"/>
        <end position="1173"/>
    </location>
</feature>
<dbReference type="GO" id="GO:0000779">
    <property type="term" value="C:condensed chromosome, centromeric region"/>
    <property type="evidence" value="ECO:0007669"/>
    <property type="project" value="TreeGrafter"/>
</dbReference>
<dbReference type="VEuPathDB" id="GiardiaDB:QR46_3566"/>
<evidence type="ECO:0000256" key="1">
    <source>
        <dbReference type="ARBA" id="ARBA00004123"/>
    </source>
</evidence>
<keyword evidence="3" id="KW-0498">Mitosis</keyword>
<evidence type="ECO:0000259" key="7">
    <source>
        <dbReference type="Pfam" id="PF12717"/>
    </source>
</evidence>
<proteinExistence type="predicted"/>
<keyword evidence="2" id="KW-0132">Cell division</keyword>
<dbReference type="GO" id="GO:0010032">
    <property type="term" value="P:meiotic chromosome condensation"/>
    <property type="evidence" value="ECO:0007669"/>
    <property type="project" value="TreeGrafter"/>
</dbReference>
<dbReference type="PANTHER" id="PTHR14222">
    <property type="entry name" value="CONDENSIN"/>
    <property type="match status" value="1"/>
</dbReference>
<reference evidence="8 9" key="1">
    <citation type="journal article" date="2015" name="Mol. Biochem. Parasitol.">
        <title>Identification of polymorphic genes for use in assemblage B genotyping assays through comparative genomics of multiple assemblage B Giardia duodenalis isolates.</title>
        <authorList>
            <person name="Wielinga C."/>
            <person name="Thompson R.C."/>
            <person name="Monis P."/>
            <person name="Ryan U."/>
        </authorList>
    </citation>
    <scope>NUCLEOTIDE SEQUENCE [LARGE SCALE GENOMIC DNA]</scope>
    <source>
        <strain evidence="8 9">BAH15c1</strain>
    </source>
</reference>
<dbReference type="EMBL" id="JXTI01000116">
    <property type="protein sequence ID" value="KWX12467.1"/>
    <property type="molecule type" value="Genomic_DNA"/>
</dbReference>
<dbReference type="Pfam" id="PF12717">
    <property type="entry name" value="Cnd1"/>
    <property type="match status" value="1"/>
</dbReference>
<keyword evidence="4" id="KW-0539">Nucleus</keyword>
<sequence>MQGLADILPNGPILALEGNRVMHNGKSTPLEEVKKRLLHDLERMPSEFILFENRDLSSTILSLAYLHQPFAQLLLTAVSSLISAGIVDSMVTAAGPSHEFVTTATLNTISCLFCTVAHHFDLSEVALGFLNALSTLGSFSLYLHDISASLFRIGMADACRSGMKHQDKFVRQTGGDLVVEALHISLQQCVSSDNVAHVYQLLAEAALSTITREASSYLSSSRGNYVCDCLVVLPIAEFNALLQAVVKIIGSQQNELLEGGLASLLEAFDRQETSYFNSLTETILSELTFHSSYKIRAGALRGLFFSPIALLVMSAERVCDVNNSVRSAACECMTLGALRMISEETTEHSTVELSRLQNSGYKKARTPHNWYVKAARTLACMLMDNTSLVRKAACKGLVSLLQHNPWGPSINSHELKILYNIICKKYDRRISFSYEDKIDLAVSLATSVLNESENAETEDRNNARKQIDIVISALRFSQIYEECLRLIRSHLVSAQISDSEVFILIETCLEFKVYGSLEAFCDLIALASISGASSEALDGRMLISVFRTLFENGVYKPDDSESGVTKTTIDPTQSFVNEFVNRIIFFYSTIANLYTTEAHLRHTQLDQTIAVLLTAIIKNTLKINVPSALQDLLDFSRVTDSRSYMIDKLLTGVLSGSDIVKYVSVRLLNVFTSLYNRFLITSSETVIRIMTIFVGALLSSKNTLFLKEMGSLCYTLLSVAFSGSVLEPILVTVQNHGEKMKNSFIHLLQSVHNYIGNNPFLCFSDFIGILALGGKVYIDNLSGLLMAANTVSHLTGYISLYAELSGLLFNEYIHKLGNETAKNALLNSGSVFMTGPSIPNNYDDIMEEFPELYVAADVALNALSIMCDSYDTGETEVASGATFYTLIVSIGKFCATLPLNFKIKEPKTGNRRYFMEAALLLFVKAMKLPREHTDPSNPVQFAAYKSLISCVMTNSSVFTTKFALEQLFYPLLQSDWSEFQAIGLLHLTQLISADYLKPETHILCALKLVGSDNDTVSSIASILFDTIAKKQPNPLRSHISELISSLLTSVDSVTEDEYEFMIKYLMDIAVDANIAIALTKNIVHFADKYHTNELIIKRILYCITYLHSKVISKTSPNIMSEFRSLASQLMEWAGPNSQIPALIPDDISTLSHVKISRRMTSRRTTGRTSRRSTKGLLNLSELEDPDDSNDHEW</sequence>
<dbReference type="InterPro" id="IPR032682">
    <property type="entry name" value="Cnd1_C"/>
</dbReference>
<dbReference type="GO" id="GO:0007076">
    <property type="term" value="P:mitotic chromosome condensation"/>
    <property type="evidence" value="ECO:0007669"/>
    <property type="project" value="InterPro"/>
</dbReference>
<dbReference type="InterPro" id="IPR026971">
    <property type="entry name" value="CND1/NCAPD3"/>
</dbReference>
<evidence type="ECO:0000256" key="6">
    <source>
        <dbReference type="SAM" id="MobiDB-lite"/>
    </source>
</evidence>